<feature type="transmembrane region" description="Helical" evidence="7">
    <location>
        <begin position="112"/>
        <end position="132"/>
    </location>
</feature>
<feature type="transmembrane region" description="Helical" evidence="7">
    <location>
        <begin position="80"/>
        <end position="100"/>
    </location>
</feature>
<evidence type="ECO:0000313" key="9">
    <source>
        <dbReference type="EMBL" id="KAK0651146.1"/>
    </source>
</evidence>
<feature type="domain" description="Rhodopsin" evidence="8">
    <location>
        <begin position="77"/>
        <end position="174"/>
    </location>
</feature>
<evidence type="ECO:0000256" key="4">
    <source>
        <dbReference type="ARBA" id="ARBA00023136"/>
    </source>
</evidence>
<comment type="similarity">
    <text evidence="5">Belongs to the SAT4 family.</text>
</comment>
<evidence type="ECO:0000313" key="10">
    <source>
        <dbReference type="Proteomes" id="UP001174936"/>
    </source>
</evidence>
<evidence type="ECO:0000256" key="3">
    <source>
        <dbReference type="ARBA" id="ARBA00022989"/>
    </source>
</evidence>
<sequence>MAGPPDSQGSLLGLPVTALQIRNARVYTGVTVAFFSVAFSLVVTRLVTRWKSTTGIASDDYAILAATCWSAEAFKVTMTVASSVVIITDVIFSLFPLTFLHHIRRSLAHRIVIGMLMSLGLLASTASVLKTIQVHRFDLGGDIAGIGISIALWTSLEGTVGIIAACLPCLRGPFLRLLSRLGIYSEFASRVDEDGSTWSTGCPVNEGRAKFELRADPFQDRSLGGDAGGSESSRTMTEMVDMLKQDHAQHPGDKKP</sequence>
<organism evidence="9 10">
    <name type="scientific">Cercophora newfieldiana</name>
    <dbReference type="NCBI Taxonomy" id="92897"/>
    <lineage>
        <taxon>Eukaryota</taxon>
        <taxon>Fungi</taxon>
        <taxon>Dikarya</taxon>
        <taxon>Ascomycota</taxon>
        <taxon>Pezizomycotina</taxon>
        <taxon>Sordariomycetes</taxon>
        <taxon>Sordariomycetidae</taxon>
        <taxon>Sordariales</taxon>
        <taxon>Lasiosphaeriaceae</taxon>
        <taxon>Cercophora</taxon>
    </lineage>
</organism>
<keyword evidence="10" id="KW-1185">Reference proteome</keyword>
<dbReference type="Proteomes" id="UP001174936">
    <property type="component" value="Unassembled WGS sequence"/>
</dbReference>
<dbReference type="InterPro" id="IPR049326">
    <property type="entry name" value="Rhodopsin_dom_fungi"/>
</dbReference>
<dbReference type="PANTHER" id="PTHR33048:SF129">
    <property type="entry name" value="INTEGRAL MEMBRANE PROTEIN-RELATED"/>
    <property type="match status" value="1"/>
</dbReference>
<keyword evidence="3 7" id="KW-1133">Transmembrane helix</keyword>
<feature type="compositionally biased region" description="Basic and acidic residues" evidence="6">
    <location>
        <begin position="241"/>
        <end position="256"/>
    </location>
</feature>
<evidence type="ECO:0000256" key="6">
    <source>
        <dbReference type="SAM" id="MobiDB-lite"/>
    </source>
</evidence>
<evidence type="ECO:0000256" key="1">
    <source>
        <dbReference type="ARBA" id="ARBA00004141"/>
    </source>
</evidence>
<comment type="caution">
    <text evidence="9">The sequence shown here is derived from an EMBL/GenBank/DDBJ whole genome shotgun (WGS) entry which is preliminary data.</text>
</comment>
<name>A0AA39YGM5_9PEZI</name>
<proteinExistence type="inferred from homology"/>
<dbReference type="PANTHER" id="PTHR33048">
    <property type="entry name" value="PTH11-LIKE INTEGRAL MEMBRANE PROTEIN (AFU_ORTHOLOGUE AFUA_5G11245)"/>
    <property type="match status" value="1"/>
</dbReference>
<protein>
    <recommendedName>
        <fullName evidence="8">Rhodopsin domain-containing protein</fullName>
    </recommendedName>
</protein>
<comment type="subcellular location">
    <subcellularLocation>
        <location evidence="1">Membrane</location>
        <topology evidence="1">Multi-pass membrane protein</topology>
    </subcellularLocation>
</comment>
<evidence type="ECO:0000256" key="2">
    <source>
        <dbReference type="ARBA" id="ARBA00022692"/>
    </source>
</evidence>
<gene>
    <name evidence="9" type="ORF">B0T16DRAFT_453647</name>
</gene>
<evidence type="ECO:0000259" key="8">
    <source>
        <dbReference type="Pfam" id="PF20684"/>
    </source>
</evidence>
<feature type="transmembrane region" description="Helical" evidence="7">
    <location>
        <begin position="26"/>
        <end position="47"/>
    </location>
</feature>
<accession>A0AA39YGM5</accession>
<dbReference type="EMBL" id="JAULSV010000002">
    <property type="protein sequence ID" value="KAK0651146.1"/>
    <property type="molecule type" value="Genomic_DNA"/>
</dbReference>
<dbReference type="Pfam" id="PF20684">
    <property type="entry name" value="Fung_rhodopsin"/>
    <property type="match status" value="1"/>
</dbReference>
<feature type="region of interest" description="Disordered" evidence="6">
    <location>
        <begin position="218"/>
        <end position="256"/>
    </location>
</feature>
<evidence type="ECO:0000256" key="5">
    <source>
        <dbReference type="ARBA" id="ARBA00038359"/>
    </source>
</evidence>
<keyword evidence="4 7" id="KW-0472">Membrane</keyword>
<keyword evidence="2 7" id="KW-0812">Transmembrane</keyword>
<feature type="transmembrane region" description="Helical" evidence="7">
    <location>
        <begin position="144"/>
        <end position="170"/>
    </location>
</feature>
<evidence type="ECO:0000256" key="7">
    <source>
        <dbReference type="SAM" id="Phobius"/>
    </source>
</evidence>
<reference evidence="9" key="1">
    <citation type="submission" date="2023-06" db="EMBL/GenBank/DDBJ databases">
        <title>Genome-scale phylogeny and comparative genomics of the fungal order Sordariales.</title>
        <authorList>
            <consortium name="Lawrence Berkeley National Laboratory"/>
            <person name="Hensen N."/>
            <person name="Bonometti L."/>
            <person name="Westerberg I."/>
            <person name="Brannstrom I.O."/>
            <person name="Guillou S."/>
            <person name="Cros-Aarteil S."/>
            <person name="Calhoun S."/>
            <person name="Haridas S."/>
            <person name="Kuo A."/>
            <person name="Mondo S."/>
            <person name="Pangilinan J."/>
            <person name="Riley R."/>
            <person name="Labutti K."/>
            <person name="Andreopoulos B."/>
            <person name="Lipzen A."/>
            <person name="Chen C."/>
            <person name="Yanf M."/>
            <person name="Daum C."/>
            <person name="Ng V."/>
            <person name="Clum A."/>
            <person name="Steindorff A."/>
            <person name="Ohm R."/>
            <person name="Martin F."/>
            <person name="Silar P."/>
            <person name="Natvig D."/>
            <person name="Lalanne C."/>
            <person name="Gautier V."/>
            <person name="Ament-Velasquez S.L."/>
            <person name="Kruys A."/>
            <person name="Hutchinson M.I."/>
            <person name="Powell A.J."/>
            <person name="Barry K."/>
            <person name="Miller A.N."/>
            <person name="Grigoriev I.V."/>
            <person name="Debuchy R."/>
            <person name="Gladieux P."/>
            <person name="Thoren M.H."/>
            <person name="Johannesson H."/>
        </authorList>
    </citation>
    <scope>NUCLEOTIDE SEQUENCE</scope>
    <source>
        <strain evidence="9">SMH2532-1</strain>
    </source>
</reference>
<dbReference type="GO" id="GO:0016020">
    <property type="term" value="C:membrane"/>
    <property type="evidence" value="ECO:0007669"/>
    <property type="project" value="UniProtKB-SubCell"/>
</dbReference>
<dbReference type="AlphaFoldDB" id="A0AA39YGM5"/>
<dbReference type="InterPro" id="IPR052337">
    <property type="entry name" value="SAT4-like"/>
</dbReference>